<name>A0A6D2KVC8_9BRAS</name>
<dbReference type="OrthoDB" id="333486at2759"/>
<protein>
    <recommendedName>
        <fullName evidence="3">Core domain-containing protein</fullName>
    </recommendedName>
</protein>
<evidence type="ECO:0000256" key="2">
    <source>
        <dbReference type="ARBA" id="ARBA00057984"/>
    </source>
</evidence>
<dbReference type="NCBIfam" id="TIGR00049">
    <property type="entry name" value="iron-sulfur cluster assembly accessory protein"/>
    <property type="match status" value="1"/>
</dbReference>
<accession>A0A6D2KVC8</accession>
<dbReference type="InterPro" id="IPR035903">
    <property type="entry name" value="HesB-like_dom_sf"/>
</dbReference>
<dbReference type="InterPro" id="IPR050322">
    <property type="entry name" value="Fe-S_cluster_asmbl/transfer"/>
</dbReference>
<dbReference type="PANTHER" id="PTHR10072">
    <property type="entry name" value="IRON-SULFUR CLUSTER ASSEMBLY PROTEIN"/>
    <property type="match status" value="1"/>
</dbReference>
<organism evidence="4 5">
    <name type="scientific">Microthlaspi erraticum</name>
    <dbReference type="NCBI Taxonomy" id="1685480"/>
    <lineage>
        <taxon>Eukaryota</taxon>
        <taxon>Viridiplantae</taxon>
        <taxon>Streptophyta</taxon>
        <taxon>Embryophyta</taxon>
        <taxon>Tracheophyta</taxon>
        <taxon>Spermatophyta</taxon>
        <taxon>Magnoliopsida</taxon>
        <taxon>eudicotyledons</taxon>
        <taxon>Gunneridae</taxon>
        <taxon>Pentapetalae</taxon>
        <taxon>rosids</taxon>
        <taxon>malvids</taxon>
        <taxon>Brassicales</taxon>
        <taxon>Brassicaceae</taxon>
        <taxon>Coluteocarpeae</taxon>
        <taxon>Microthlaspi</taxon>
    </lineage>
</organism>
<evidence type="ECO:0000259" key="3">
    <source>
        <dbReference type="Pfam" id="PF01521"/>
    </source>
</evidence>
<evidence type="ECO:0000313" key="5">
    <source>
        <dbReference type="Proteomes" id="UP000467841"/>
    </source>
</evidence>
<dbReference type="InterPro" id="IPR000361">
    <property type="entry name" value="ATAP_core_dom"/>
</dbReference>
<evidence type="ECO:0000313" key="4">
    <source>
        <dbReference type="EMBL" id="CAA7060866.1"/>
    </source>
</evidence>
<dbReference type="GO" id="GO:0016226">
    <property type="term" value="P:iron-sulfur cluster assembly"/>
    <property type="evidence" value="ECO:0007669"/>
    <property type="project" value="InterPro"/>
</dbReference>
<dbReference type="AlphaFoldDB" id="A0A6D2KVC8"/>
<gene>
    <name evidence="4" type="ORF">MERR_LOCUS48102</name>
</gene>
<keyword evidence="5" id="KW-1185">Reference proteome</keyword>
<dbReference type="InterPro" id="IPR017870">
    <property type="entry name" value="FeS_cluster_insertion_CS"/>
</dbReference>
<dbReference type="EMBL" id="CACVBM020001840">
    <property type="protein sequence ID" value="CAA7060866.1"/>
    <property type="molecule type" value="Genomic_DNA"/>
</dbReference>
<dbReference type="Gene3D" id="2.60.300.12">
    <property type="entry name" value="HesB-like domain"/>
    <property type="match status" value="1"/>
</dbReference>
<dbReference type="FunFam" id="2.60.300.12:FF:000001">
    <property type="entry name" value="Iron-binding protein IscA"/>
    <property type="match status" value="1"/>
</dbReference>
<dbReference type="GO" id="GO:0051537">
    <property type="term" value="F:2 iron, 2 sulfur cluster binding"/>
    <property type="evidence" value="ECO:0007669"/>
    <property type="project" value="TreeGrafter"/>
</dbReference>
<dbReference type="GO" id="GO:0005739">
    <property type="term" value="C:mitochondrion"/>
    <property type="evidence" value="ECO:0007669"/>
    <property type="project" value="TreeGrafter"/>
</dbReference>
<comment type="caution">
    <text evidence="4">The sequence shown here is derived from an EMBL/GenBank/DDBJ whole genome shotgun (WGS) entry which is preliminary data.</text>
</comment>
<dbReference type="SUPFAM" id="SSF89360">
    <property type="entry name" value="HesB-like domain"/>
    <property type="match status" value="1"/>
</dbReference>
<evidence type="ECO:0000256" key="1">
    <source>
        <dbReference type="ARBA" id="ARBA00006718"/>
    </source>
</evidence>
<comment type="function">
    <text evidence="2">Involved in the assembly of mitochondrial iron-sulfur proteins. Probably involved in the binding of an intermediate of Fe/S cluster assembly.</text>
</comment>
<dbReference type="PROSITE" id="PS01152">
    <property type="entry name" value="HESB"/>
    <property type="match status" value="1"/>
</dbReference>
<dbReference type="InterPro" id="IPR016092">
    <property type="entry name" value="ATAP"/>
</dbReference>
<sequence>MRSYRFLATAAERIRPAMRKQVLTLTDPAASRVRLLLQHRQKPFLRLGVISKGCNGLSYVLNYAEEKGKFDELVEEKGVRILVEPKAVMHVLGMKMDFVDNKLRSEFVFINPNSIGECGCGESFISKREKQDGWLWSANST</sequence>
<dbReference type="Pfam" id="PF01521">
    <property type="entry name" value="Fe-S_biosyn"/>
    <property type="match status" value="1"/>
</dbReference>
<dbReference type="Proteomes" id="UP000467841">
    <property type="component" value="Unassembled WGS sequence"/>
</dbReference>
<feature type="domain" description="Core" evidence="3">
    <location>
        <begin position="23"/>
        <end position="122"/>
    </location>
</feature>
<dbReference type="PANTHER" id="PTHR10072:SF41">
    <property type="entry name" value="IRON-SULFUR CLUSTER ASSEMBLY 1 HOMOLOG, MITOCHONDRIAL"/>
    <property type="match status" value="1"/>
</dbReference>
<reference evidence="4" key="1">
    <citation type="submission" date="2020-01" db="EMBL/GenBank/DDBJ databases">
        <authorList>
            <person name="Mishra B."/>
        </authorList>
    </citation>
    <scope>NUCLEOTIDE SEQUENCE [LARGE SCALE GENOMIC DNA]</scope>
</reference>
<proteinExistence type="inferred from homology"/>
<comment type="similarity">
    <text evidence="1">Belongs to the HesB/IscA family.</text>
</comment>